<reference evidence="3" key="2">
    <citation type="submission" date="2021-03" db="EMBL/GenBank/DDBJ databases">
        <authorList>
            <person name="Artuso I."/>
            <person name="Turrini P."/>
            <person name="Pirolo M."/>
            <person name="Lugli G.A."/>
            <person name="Ventura M."/>
            <person name="Visca P."/>
        </authorList>
    </citation>
    <scope>NUCLEOTIDE SEQUENCE</scope>
    <source>
        <strain evidence="3">LMG 26462</strain>
    </source>
</reference>
<comment type="caution">
    <text evidence="3">The sequence shown here is derived from an EMBL/GenBank/DDBJ whole genome shotgun (WGS) entry which is preliminary data.</text>
</comment>
<feature type="transmembrane region" description="Helical" evidence="1">
    <location>
        <begin position="91"/>
        <end position="111"/>
    </location>
</feature>
<dbReference type="EMBL" id="JAFLWW010000003">
    <property type="protein sequence ID" value="MBT1156096.1"/>
    <property type="molecule type" value="Genomic_DNA"/>
</dbReference>
<evidence type="ECO:0000256" key="1">
    <source>
        <dbReference type="SAM" id="Phobius"/>
    </source>
</evidence>
<keyword evidence="1" id="KW-0812">Transmembrane</keyword>
<keyword evidence="1" id="KW-1133">Transmembrane helix</keyword>
<dbReference type="GO" id="GO:0080120">
    <property type="term" value="P:CAAX-box protein maturation"/>
    <property type="evidence" value="ECO:0007669"/>
    <property type="project" value="UniProtKB-ARBA"/>
</dbReference>
<proteinExistence type="predicted"/>
<dbReference type="InterPro" id="IPR042150">
    <property type="entry name" value="MmRce1-like"/>
</dbReference>
<dbReference type="GO" id="GO:0004175">
    <property type="term" value="F:endopeptidase activity"/>
    <property type="evidence" value="ECO:0007669"/>
    <property type="project" value="UniProtKB-ARBA"/>
</dbReference>
<name>A0A9X1AA17_9HYPH</name>
<dbReference type="PANTHER" id="PTHR35797:SF1">
    <property type="entry name" value="PROTEASE"/>
    <property type="match status" value="1"/>
</dbReference>
<keyword evidence="3" id="KW-0645">Protease</keyword>
<dbReference type="Proteomes" id="UP001138921">
    <property type="component" value="Unassembled WGS sequence"/>
</dbReference>
<protein>
    <submittedName>
        <fullName evidence="3">CPBP family intramembrane metalloprotease</fullName>
    </submittedName>
</protein>
<evidence type="ECO:0000313" key="4">
    <source>
        <dbReference type="Proteomes" id="UP001138921"/>
    </source>
</evidence>
<dbReference type="GO" id="GO:0008237">
    <property type="term" value="F:metallopeptidase activity"/>
    <property type="evidence" value="ECO:0007669"/>
    <property type="project" value="UniProtKB-KW"/>
</dbReference>
<keyword evidence="1" id="KW-0472">Membrane</keyword>
<feature type="transmembrane region" description="Helical" evidence="1">
    <location>
        <begin position="20"/>
        <end position="39"/>
    </location>
</feature>
<keyword evidence="4" id="KW-1185">Reference proteome</keyword>
<feature type="transmembrane region" description="Helical" evidence="1">
    <location>
        <begin position="60"/>
        <end position="79"/>
    </location>
</feature>
<evidence type="ECO:0000259" key="2">
    <source>
        <dbReference type="Pfam" id="PF02517"/>
    </source>
</evidence>
<dbReference type="PANTHER" id="PTHR35797">
    <property type="entry name" value="PROTEASE-RELATED"/>
    <property type="match status" value="1"/>
</dbReference>
<organism evidence="3 4">
    <name type="scientific">Aminobacter anthyllidis</name>
    <dbReference type="NCBI Taxonomy" id="1035067"/>
    <lineage>
        <taxon>Bacteria</taxon>
        <taxon>Pseudomonadati</taxon>
        <taxon>Pseudomonadota</taxon>
        <taxon>Alphaproteobacteria</taxon>
        <taxon>Hyphomicrobiales</taxon>
        <taxon>Phyllobacteriaceae</taxon>
        <taxon>Aminobacter</taxon>
    </lineage>
</organism>
<dbReference type="Pfam" id="PF02517">
    <property type="entry name" value="Rce1-like"/>
    <property type="match status" value="1"/>
</dbReference>
<keyword evidence="3" id="KW-0482">Metalloprotease</keyword>
<feature type="transmembrane region" description="Helical" evidence="1">
    <location>
        <begin position="213"/>
        <end position="232"/>
    </location>
</feature>
<feature type="domain" description="CAAX prenyl protease 2/Lysostaphin resistance protein A-like" evidence="2">
    <location>
        <begin position="101"/>
        <end position="192"/>
    </location>
</feature>
<accession>A0A9X1AA17</accession>
<feature type="transmembrane region" description="Helical" evidence="1">
    <location>
        <begin position="132"/>
        <end position="151"/>
    </location>
</feature>
<gene>
    <name evidence="3" type="ORF">J1C56_10875</name>
</gene>
<dbReference type="InterPro" id="IPR003675">
    <property type="entry name" value="Rce1/LyrA-like_dom"/>
</dbReference>
<sequence length="246" mass="26519">MTFAITWIVFIPFYQAGGEAIAWFTFGPFVAAIVISAILGGWPKVRALLASVAKWRVPPVWYLVAIGMPVAVQLLAIWLNPLFGSAPPNWANVPAIAEIAVMVALLLVFSGPLGEEPGWRGFALPALLGERAALNASLVLGMIWTAWHLPLVLLNDYSISSALHVMAAAVVFTWLYQNSAGSVLPAILMHASHQNSVRFLGRVFEGSDAVQHQWIGLILWLAFAVAIVAIYGTSSFRRSEATAVTG</sequence>
<evidence type="ECO:0000313" key="3">
    <source>
        <dbReference type="EMBL" id="MBT1156096.1"/>
    </source>
</evidence>
<reference evidence="3" key="1">
    <citation type="journal article" date="2021" name="Microorganisms">
        <title>Phylogenomic Reconstruction and Metabolic Potential of the Genus Aminobacter.</title>
        <authorList>
            <person name="Artuso I."/>
            <person name="Turrini P."/>
            <person name="Pirolo M."/>
            <person name="Lugli G.A."/>
            <person name="Ventura M."/>
            <person name="Visca P."/>
        </authorList>
    </citation>
    <scope>NUCLEOTIDE SEQUENCE</scope>
    <source>
        <strain evidence="3">LMG 26462</strain>
    </source>
</reference>
<keyword evidence="3" id="KW-0378">Hydrolase</keyword>
<dbReference type="AlphaFoldDB" id="A0A9X1AA17"/>